<dbReference type="EMBL" id="JACXAI010000001">
    <property type="protein sequence ID" value="MBD1378845.1"/>
    <property type="molecule type" value="Genomic_DNA"/>
</dbReference>
<dbReference type="SUPFAM" id="SSF52402">
    <property type="entry name" value="Adenine nucleotide alpha hydrolases-like"/>
    <property type="match status" value="1"/>
</dbReference>
<sequence length="648" mass="75267">MSAIAGILNFNQEPVPYEHGRSLMSSLEKYPSDSVQTWQKGGVFLGCHAQWITPESVGEKLPYFDEERQLAITADAIIDNRDELFERLQVSKEYRKIITDSELILLSYYKWGEDSPKYLIGDFSFMIWDEKRQRLFGARDFSGTRTLYYFHNHLNFAFCTTMGPLFSLPYINKELNEEWLAEFIAIPGMHEAVDVYSSVYKHIKQVPPAHSITVVNNKVHFSRYIMLSDSGEKLKLKTNEEYEEAFREVFNEAVTSRLRTHHKVGAHLSGGLDSGSVASFAARNLQKDHKKLYTYSYVPVDNFIDWTPKSRIADERPFIKSTVDYVGNIHDRYYSFEGKSALSEMDDWLRILEAPYKFFENSFWLKGMYEEANRNEIGVLLNGNRGNYTISWGSALDYQSKLFKNLKWLKLYGELEKYSRNRGIKKSKLFPIITKKAFPFINKFKKDRNNYAIPSFINPSFAKRTNVFEKLLNNGIDIHGMPLNAYEGRKKQLEQLFFWGLTGTTATKLSLHYSLMERDPTNDLRIMKFCLALPDSQFVQDGLDRALIRRSTKGYLPNKVRLNQKVRGVQGADGIQRLTPEWPLLINELDNCFQDSMMAEFLDLKVLKDALINIRCNPIPELVFHKDFKILMRSLVLFRFMKASFGGR</sequence>
<dbReference type="EC" id="6.3.5.4" evidence="3"/>
<comment type="similarity">
    <text evidence="2">Belongs to the asparagine synthetase family.</text>
</comment>
<dbReference type="InterPro" id="IPR006426">
    <property type="entry name" value="Asn_synth_AEB"/>
</dbReference>
<evidence type="ECO:0000256" key="2">
    <source>
        <dbReference type="ARBA" id="ARBA00005752"/>
    </source>
</evidence>
<dbReference type="CDD" id="cd00712">
    <property type="entry name" value="AsnB"/>
    <property type="match status" value="1"/>
</dbReference>
<dbReference type="InterPro" id="IPR033738">
    <property type="entry name" value="AsnB_N"/>
</dbReference>
<feature type="domain" description="Glutamine amidotransferase type-2" evidence="10">
    <location>
        <begin position="2"/>
        <end position="217"/>
    </location>
</feature>
<evidence type="ECO:0000256" key="7">
    <source>
        <dbReference type="ARBA" id="ARBA00022962"/>
    </source>
</evidence>
<dbReference type="Gene3D" id="3.60.20.10">
    <property type="entry name" value="Glutamine Phosphoribosylpyrophosphate, subunit 1, domain 1"/>
    <property type="match status" value="1"/>
</dbReference>
<feature type="binding site" evidence="9">
    <location>
        <position position="298"/>
    </location>
    <ligand>
        <name>ATP</name>
        <dbReference type="ChEBI" id="CHEBI:30616"/>
    </ligand>
</feature>
<keyword evidence="4 9" id="KW-0547">Nucleotide-binding</keyword>
<evidence type="ECO:0000256" key="4">
    <source>
        <dbReference type="ARBA" id="ARBA00022741"/>
    </source>
</evidence>
<evidence type="ECO:0000256" key="8">
    <source>
        <dbReference type="ARBA" id="ARBA00048741"/>
    </source>
</evidence>
<keyword evidence="7" id="KW-0315">Glutamine amidotransferase</keyword>
<evidence type="ECO:0000313" key="12">
    <source>
        <dbReference type="Proteomes" id="UP000626844"/>
    </source>
</evidence>
<dbReference type="GO" id="GO:0006529">
    <property type="term" value="P:asparagine biosynthetic process"/>
    <property type="evidence" value="ECO:0007669"/>
    <property type="project" value="UniProtKB-KW"/>
</dbReference>
<dbReference type="Gene3D" id="3.40.50.620">
    <property type="entry name" value="HUPs"/>
    <property type="match status" value="1"/>
</dbReference>
<keyword evidence="6" id="KW-0028">Amino-acid biosynthesis</keyword>
<protein>
    <recommendedName>
        <fullName evidence="3">asparagine synthase (glutamine-hydrolyzing)</fullName>
        <ecNumber evidence="3">6.3.5.4</ecNumber>
    </recommendedName>
</protein>
<comment type="caution">
    <text evidence="11">The sequence shown here is derived from an EMBL/GenBank/DDBJ whole genome shotgun (WGS) entry which is preliminary data.</text>
</comment>
<dbReference type="PANTHER" id="PTHR43284:SF1">
    <property type="entry name" value="ASPARAGINE SYNTHETASE"/>
    <property type="match status" value="1"/>
</dbReference>
<dbReference type="InterPro" id="IPR029055">
    <property type="entry name" value="Ntn_hydrolases_N"/>
</dbReference>
<keyword evidence="12" id="KW-1185">Reference proteome</keyword>
<gene>
    <name evidence="11" type="ORF">IC621_01265</name>
</gene>
<name>A0A926RVT8_9BACI</name>
<dbReference type="InterPro" id="IPR051786">
    <property type="entry name" value="ASN_synthetase/amidase"/>
</dbReference>
<evidence type="ECO:0000259" key="10">
    <source>
        <dbReference type="PROSITE" id="PS51278"/>
    </source>
</evidence>
<reference evidence="11" key="1">
    <citation type="submission" date="2020-09" db="EMBL/GenBank/DDBJ databases">
        <title>A novel bacterium of genus Bacillus, isolated from South China Sea.</title>
        <authorList>
            <person name="Huang H."/>
            <person name="Mo K."/>
            <person name="Hu Y."/>
        </authorList>
    </citation>
    <scope>NUCLEOTIDE SEQUENCE</scope>
    <source>
        <strain evidence="11">IB182487</strain>
    </source>
</reference>
<dbReference type="AlphaFoldDB" id="A0A926RVT8"/>
<dbReference type="SUPFAM" id="SSF56235">
    <property type="entry name" value="N-terminal nucleophile aminohydrolases (Ntn hydrolases)"/>
    <property type="match status" value="1"/>
</dbReference>
<dbReference type="Pfam" id="PF13537">
    <property type="entry name" value="GATase_7"/>
    <property type="match status" value="1"/>
</dbReference>
<dbReference type="Proteomes" id="UP000626844">
    <property type="component" value="Unassembled WGS sequence"/>
</dbReference>
<dbReference type="Pfam" id="PF00733">
    <property type="entry name" value="Asn_synthase"/>
    <property type="match status" value="1"/>
</dbReference>
<dbReference type="InterPro" id="IPR001962">
    <property type="entry name" value="Asn_synthase"/>
</dbReference>
<accession>A0A926RVT8</accession>
<keyword evidence="5 9" id="KW-0067">ATP-binding</keyword>
<evidence type="ECO:0000256" key="5">
    <source>
        <dbReference type="ARBA" id="ARBA00022840"/>
    </source>
</evidence>
<evidence type="ECO:0000256" key="1">
    <source>
        <dbReference type="ARBA" id="ARBA00005187"/>
    </source>
</evidence>
<keyword evidence="6" id="KW-0061">Asparagine biosynthesis</keyword>
<evidence type="ECO:0000256" key="3">
    <source>
        <dbReference type="ARBA" id="ARBA00012737"/>
    </source>
</evidence>
<dbReference type="InterPro" id="IPR017932">
    <property type="entry name" value="GATase_2_dom"/>
</dbReference>
<dbReference type="PIRSF" id="PIRSF001589">
    <property type="entry name" value="Asn_synthetase_glu-h"/>
    <property type="match status" value="1"/>
</dbReference>
<organism evidence="11 12">
    <name type="scientific">Metabacillus arenae</name>
    <dbReference type="NCBI Taxonomy" id="2771434"/>
    <lineage>
        <taxon>Bacteria</taxon>
        <taxon>Bacillati</taxon>
        <taxon>Bacillota</taxon>
        <taxon>Bacilli</taxon>
        <taxon>Bacillales</taxon>
        <taxon>Bacillaceae</taxon>
        <taxon>Metabacillus</taxon>
    </lineage>
</organism>
<dbReference type="RefSeq" id="WP_191154918.1">
    <property type="nucleotide sequence ID" value="NZ_JACXAI010000001.1"/>
</dbReference>
<dbReference type="GO" id="GO:0005524">
    <property type="term" value="F:ATP binding"/>
    <property type="evidence" value="ECO:0007669"/>
    <property type="project" value="UniProtKB-KW"/>
</dbReference>
<comment type="catalytic activity">
    <reaction evidence="8">
        <text>L-aspartate + L-glutamine + ATP + H2O = L-asparagine + L-glutamate + AMP + diphosphate + H(+)</text>
        <dbReference type="Rhea" id="RHEA:12228"/>
        <dbReference type="ChEBI" id="CHEBI:15377"/>
        <dbReference type="ChEBI" id="CHEBI:15378"/>
        <dbReference type="ChEBI" id="CHEBI:29985"/>
        <dbReference type="ChEBI" id="CHEBI:29991"/>
        <dbReference type="ChEBI" id="CHEBI:30616"/>
        <dbReference type="ChEBI" id="CHEBI:33019"/>
        <dbReference type="ChEBI" id="CHEBI:58048"/>
        <dbReference type="ChEBI" id="CHEBI:58359"/>
        <dbReference type="ChEBI" id="CHEBI:456215"/>
        <dbReference type="EC" id="6.3.5.4"/>
    </reaction>
</comment>
<feature type="binding site" evidence="9">
    <location>
        <position position="100"/>
    </location>
    <ligand>
        <name>L-glutamine</name>
        <dbReference type="ChEBI" id="CHEBI:58359"/>
    </ligand>
</feature>
<evidence type="ECO:0000256" key="6">
    <source>
        <dbReference type="ARBA" id="ARBA00022888"/>
    </source>
</evidence>
<comment type="pathway">
    <text evidence="1">Amino-acid biosynthesis; L-asparagine biosynthesis; L-asparagine from L-aspartate (L-Gln route): step 1/1.</text>
</comment>
<evidence type="ECO:0000313" key="11">
    <source>
        <dbReference type="EMBL" id="MBD1378845.1"/>
    </source>
</evidence>
<dbReference type="InterPro" id="IPR014729">
    <property type="entry name" value="Rossmann-like_a/b/a_fold"/>
</dbReference>
<dbReference type="PANTHER" id="PTHR43284">
    <property type="entry name" value="ASPARAGINE SYNTHETASE (GLUTAMINE-HYDROLYZING)"/>
    <property type="match status" value="1"/>
</dbReference>
<proteinExistence type="inferred from homology"/>
<dbReference type="GO" id="GO:0004066">
    <property type="term" value="F:asparagine synthase (glutamine-hydrolyzing) activity"/>
    <property type="evidence" value="ECO:0007669"/>
    <property type="project" value="UniProtKB-EC"/>
</dbReference>
<evidence type="ECO:0000256" key="9">
    <source>
        <dbReference type="PIRSR" id="PIRSR001589-2"/>
    </source>
</evidence>
<dbReference type="PROSITE" id="PS51278">
    <property type="entry name" value="GATASE_TYPE_2"/>
    <property type="match status" value="1"/>
</dbReference>